<dbReference type="RefSeq" id="XP_016463618.1">
    <property type="nucleotide sequence ID" value="XM_016608132.1"/>
</dbReference>
<dbReference type="PaxDb" id="4097-A0A1S3ZGN9"/>
<organism evidence="4 5">
    <name type="scientific">Nicotiana tabacum</name>
    <name type="common">Common tobacco</name>
    <dbReference type="NCBI Taxonomy" id="4097"/>
    <lineage>
        <taxon>Eukaryota</taxon>
        <taxon>Viridiplantae</taxon>
        <taxon>Streptophyta</taxon>
        <taxon>Embryophyta</taxon>
        <taxon>Tracheophyta</taxon>
        <taxon>Spermatophyta</taxon>
        <taxon>Magnoliopsida</taxon>
        <taxon>eudicotyledons</taxon>
        <taxon>Gunneridae</taxon>
        <taxon>Pentapetalae</taxon>
        <taxon>asterids</taxon>
        <taxon>lamiids</taxon>
        <taxon>Solanales</taxon>
        <taxon>Solanaceae</taxon>
        <taxon>Nicotianoideae</taxon>
        <taxon>Nicotianeae</taxon>
        <taxon>Nicotiana</taxon>
    </lineage>
</organism>
<dbReference type="InterPro" id="IPR036404">
    <property type="entry name" value="Jacalin-like_lectin_dom_sf"/>
</dbReference>
<gene>
    <name evidence="5" type="primary">LOC107786620</name>
</gene>
<dbReference type="RefSeq" id="XP_016463618.1">
    <property type="nucleotide sequence ID" value="XM_016608132.2"/>
</dbReference>
<accession>A0A1S3ZGN9</accession>
<name>A0A1S3ZGN9_TOBAC</name>
<dbReference type="PANTHER" id="PTHR47293:SF62">
    <property type="entry name" value="INACTIVE PROTEIN RESTRICTED TEV MOVEMENT 1-LIKE"/>
    <property type="match status" value="1"/>
</dbReference>
<comment type="similarity">
    <text evidence="1">Belongs to the jacalin lectin family.</text>
</comment>
<dbReference type="Gene3D" id="2.100.10.30">
    <property type="entry name" value="Jacalin-like lectin domain"/>
    <property type="match status" value="1"/>
</dbReference>
<feature type="domain" description="Jacalin-type lectin" evidence="3">
    <location>
        <begin position="3"/>
        <end position="156"/>
    </location>
</feature>
<evidence type="ECO:0000259" key="3">
    <source>
        <dbReference type="PROSITE" id="PS51752"/>
    </source>
</evidence>
<dbReference type="OMA" id="NQREDYC"/>
<dbReference type="GO" id="GO:0030246">
    <property type="term" value="F:carbohydrate binding"/>
    <property type="evidence" value="ECO:0007669"/>
    <property type="project" value="UniProtKB-KW"/>
</dbReference>
<evidence type="ECO:0000313" key="4">
    <source>
        <dbReference type="Proteomes" id="UP000790787"/>
    </source>
</evidence>
<sequence>MDMIKVGPVGKCGRHIWDEKGSDQIAGIFISYGEDIVFSLQFMFYDNGDLIISEKHGRRSYNQREDYCAVILDYPSEFLTSISGSFEKMNKKRTALSSIKFGTNKGSYGPFGTPSTENMDKTDFFNFQIGNYRLFGGFYGSQNEDSIESIGFYVKAIPSSIINLKDSTVNVKKEKDEEE</sequence>
<dbReference type="Proteomes" id="UP000790787">
    <property type="component" value="Chromosome 7"/>
</dbReference>
<dbReference type="PROSITE" id="PS51752">
    <property type="entry name" value="JACALIN_LECTIN"/>
    <property type="match status" value="1"/>
</dbReference>
<dbReference type="PANTHER" id="PTHR47293">
    <property type="entry name" value="JACALIN-RELATED LECTIN 3"/>
    <property type="match status" value="1"/>
</dbReference>
<reference evidence="4" key="1">
    <citation type="journal article" date="2014" name="Nat. Commun.">
        <title>The tobacco genome sequence and its comparison with those of tomato and potato.</title>
        <authorList>
            <person name="Sierro N."/>
            <person name="Battey J.N."/>
            <person name="Ouadi S."/>
            <person name="Bakaher N."/>
            <person name="Bovet L."/>
            <person name="Willig A."/>
            <person name="Goepfert S."/>
            <person name="Peitsch M.C."/>
            <person name="Ivanov N.V."/>
        </authorList>
    </citation>
    <scope>NUCLEOTIDE SEQUENCE [LARGE SCALE GENOMIC DNA]</scope>
</reference>
<dbReference type="SMR" id="A0A1S3ZGN9"/>
<dbReference type="AlphaFoldDB" id="A0A1S3ZGN9"/>
<proteinExistence type="inferred from homology"/>
<dbReference type="SUPFAM" id="SSF51101">
    <property type="entry name" value="Mannose-binding lectins"/>
    <property type="match status" value="1"/>
</dbReference>
<dbReference type="STRING" id="4097.A0A1S3ZGN9"/>
<keyword evidence="4" id="KW-1185">Reference proteome</keyword>
<reference evidence="5" key="2">
    <citation type="submission" date="2025-08" db="UniProtKB">
        <authorList>
            <consortium name="RefSeq"/>
        </authorList>
    </citation>
    <scope>IDENTIFICATION</scope>
    <source>
        <tissue evidence="5">Leaf</tissue>
    </source>
</reference>
<dbReference type="Pfam" id="PF01419">
    <property type="entry name" value="Jacalin"/>
    <property type="match status" value="1"/>
</dbReference>
<dbReference type="OrthoDB" id="581739at2759"/>
<dbReference type="KEGG" id="nta:107786620"/>
<dbReference type="SMART" id="SM00915">
    <property type="entry name" value="Jacalin"/>
    <property type="match status" value="1"/>
</dbReference>
<evidence type="ECO:0000256" key="1">
    <source>
        <dbReference type="ARBA" id="ARBA00006568"/>
    </source>
</evidence>
<keyword evidence="2" id="KW-0430">Lectin</keyword>
<protein>
    <submittedName>
        <fullName evidence="5">Inactive protein RESTRICTED TEV MOVEMENT 1-like</fullName>
    </submittedName>
</protein>
<dbReference type="InterPro" id="IPR001229">
    <property type="entry name" value="Jacalin-like_lectin_dom"/>
</dbReference>
<evidence type="ECO:0000256" key="2">
    <source>
        <dbReference type="ARBA" id="ARBA00022734"/>
    </source>
</evidence>
<evidence type="ECO:0000313" key="5">
    <source>
        <dbReference type="RefSeq" id="XP_016463618.1"/>
    </source>
</evidence>
<dbReference type="GeneID" id="107786620"/>